<evidence type="ECO:0000313" key="4">
    <source>
        <dbReference type="Proteomes" id="UP001160148"/>
    </source>
</evidence>
<gene>
    <name evidence="2" type="ORF">MEUPH1_LOCUS3782</name>
    <name evidence="3" type="ORF">MEUPH1_LOCUS5191</name>
</gene>
<feature type="compositionally biased region" description="Polar residues" evidence="1">
    <location>
        <begin position="109"/>
        <end position="118"/>
    </location>
</feature>
<dbReference type="EMBL" id="CARXXK010000001">
    <property type="protein sequence ID" value="CAI6348525.1"/>
    <property type="molecule type" value="Genomic_DNA"/>
</dbReference>
<evidence type="ECO:0000256" key="1">
    <source>
        <dbReference type="SAM" id="MobiDB-lite"/>
    </source>
</evidence>
<sequence length="146" mass="15167">MSMNFGMPGGNNENGLSLPIMGGHHAMTGGGDQRDAYGCMSRPTYDTSPPLAIGAPGYLRPPVSPTSNNNSSPPTHHAAAAAAAAAAAYHHHPPPINGHHPHHHAHHQYNMNGSNSTGLISPGVSVPIAVPGHTADLSSQYWPRLQ</sequence>
<protein>
    <submittedName>
        <fullName evidence="2">Uncharacterized protein</fullName>
    </submittedName>
</protein>
<dbReference type="EMBL" id="CARXXK010000001">
    <property type="protein sequence ID" value="CAI6346933.1"/>
    <property type="molecule type" value="Genomic_DNA"/>
</dbReference>
<name>A0AAV0VW01_9HEMI</name>
<comment type="caution">
    <text evidence="2">The sequence shown here is derived from an EMBL/GenBank/DDBJ whole genome shotgun (WGS) entry which is preliminary data.</text>
</comment>
<feature type="compositionally biased region" description="Basic residues" evidence="1">
    <location>
        <begin position="89"/>
        <end position="107"/>
    </location>
</feature>
<keyword evidence="4" id="KW-1185">Reference proteome</keyword>
<dbReference type="Proteomes" id="UP001160148">
    <property type="component" value="Unassembled WGS sequence"/>
</dbReference>
<evidence type="ECO:0000313" key="2">
    <source>
        <dbReference type="EMBL" id="CAI6346933.1"/>
    </source>
</evidence>
<proteinExistence type="predicted"/>
<feature type="compositionally biased region" description="Low complexity" evidence="1">
    <location>
        <begin position="65"/>
        <end position="88"/>
    </location>
</feature>
<reference evidence="2 4" key="1">
    <citation type="submission" date="2023-01" db="EMBL/GenBank/DDBJ databases">
        <authorList>
            <person name="Whitehead M."/>
        </authorList>
    </citation>
    <scope>NUCLEOTIDE SEQUENCE [LARGE SCALE GENOMIC DNA]</scope>
</reference>
<accession>A0AAV0VW01</accession>
<organism evidence="2 4">
    <name type="scientific">Macrosiphum euphorbiae</name>
    <name type="common">potato aphid</name>
    <dbReference type="NCBI Taxonomy" id="13131"/>
    <lineage>
        <taxon>Eukaryota</taxon>
        <taxon>Metazoa</taxon>
        <taxon>Ecdysozoa</taxon>
        <taxon>Arthropoda</taxon>
        <taxon>Hexapoda</taxon>
        <taxon>Insecta</taxon>
        <taxon>Pterygota</taxon>
        <taxon>Neoptera</taxon>
        <taxon>Paraneoptera</taxon>
        <taxon>Hemiptera</taxon>
        <taxon>Sternorrhyncha</taxon>
        <taxon>Aphidomorpha</taxon>
        <taxon>Aphidoidea</taxon>
        <taxon>Aphididae</taxon>
        <taxon>Macrosiphini</taxon>
        <taxon>Macrosiphum</taxon>
    </lineage>
</organism>
<evidence type="ECO:0000313" key="3">
    <source>
        <dbReference type="EMBL" id="CAI6348525.1"/>
    </source>
</evidence>
<dbReference type="AlphaFoldDB" id="A0AAV0VW01"/>
<feature type="region of interest" description="Disordered" evidence="1">
    <location>
        <begin position="50"/>
        <end position="118"/>
    </location>
</feature>